<evidence type="ECO:0000313" key="13">
    <source>
        <dbReference type="EMBL" id="RRK35071.1"/>
    </source>
</evidence>
<keyword evidence="10 11" id="KW-0472">Membrane</keyword>
<evidence type="ECO:0000256" key="1">
    <source>
        <dbReference type="ARBA" id="ARBA00000085"/>
    </source>
</evidence>
<dbReference type="RefSeq" id="WP_125130432.1">
    <property type="nucleotide sequence ID" value="NZ_RHJS01000002.1"/>
</dbReference>
<keyword evidence="4" id="KW-1003">Cell membrane</keyword>
<dbReference type="EC" id="2.7.13.3" evidence="3"/>
<dbReference type="AlphaFoldDB" id="A0A3R8R9N7"/>
<evidence type="ECO:0000256" key="3">
    <source>
        <dbReference type="ARBA" id="ARBA00012438"/>
    </source>
</evidence>
<protein>
    <recommendedName>
        <fullName evidence="3">histidine kinase</fullName>
        <ecNumber evidence="3">2.7.13.3</ecNumber>
    </recommendedName>
</protein>
<comment type="subcellular location">
    <subcellularLocation>
        <location evidence="2">Cell membrane</location>
        <topology evidence="2">Multi-pass membrane protein</topology>
    </subcellularLocation>
</comment>
<dbReference type="InterPro" id="IPR004358">
    <property type="entry name" value="Sig_transdc_His_kin-like_C"/>
</dbReference>
<keyword evidence="7 13" id="KW-0418">Kinase</keyword>
<keyword evidence="8 11" id="KW-1133">Transmembrane helix</keyword>
<evidence type="ECO:0000256" key="11">
    <source>
        <dbReference type="SAM" id="Phobius"/>
    </source>
</evidence>
<dbReference type="GO" id="GO:0004721">
    <property type="term" value="F:phosphoprotein phosphatase activity"/>
    <property type="evidence" value="ECO:0007669"/>
    <property type="project" value="TreeGrafter"/>
</dbReference>
<dbReference type="InterPro" id="IPR003594">
    <property type="entry name" value="HATPase_dom"/>
</dbReference>
<evidence type="ECO:0000259" key="12">
    <source>
        <dbReference type="PROSITE" id="PS50109"/>
    </source>
</evidence>
<dbReference type="EMBL" id="RHJS01000002">
    <property type="protein sequence ID" value="RRK35071.1"/>
    <property type="molecule type" value="Genomic_DNA"/>
</dbReference>
<keyword evidence="6 11" id="KW-0812">Transmembrane</keyword>
<evidence type="ECO:0000256" key="4">
    <source>
        <dbReference type="ARBA" id="ARBA00022475"/>
    </source>
</evidence>
<reference evidence="13" key="1">
    <citation type="submission" date="2018-10" db="EMBL/GenBank/DDBJ databases">
        <title>Schaedlerella arabinophila gen. nov. sp. nov., isolated from the mouse intestinal tract and comparative analysis with the genome of the closely related altered Schaedler flora strain ASF502.</title>
        <authorList>
            <person name="Miyake S."/>
            <person name="Soh M."/>
            <person name="Seedorf H."/>
        </authorList>
    </citation>
    <scope>NUCLEOTIDE SEQUENCE [LARGE SCALE GENOMIC DNA]</scope>
    <source>
        <strain evidence="13">DSM 106076</strain>
    </source>
</reference>
<evidence type="ECO:0000256" key="8">
    <source>
        <dbReference type="ARBA" id="ARBA00022989"/>
    </source>
</evidence>
<evidence type="ECO:0000256" key="6">
    <source>
        <dbReference type="ARBA" id="ARBA00022692"/>
    </source>
</evidence>
<dbReference type="Gene3D" id="3.30.565.10">
    <property type="entry name" value="Histidine kinase-like ATPase, C-terminal domain"/>
    <property type="match status" value="1"/>
</dbReference>
<dbReference type="GO" id="GO:0016036">
    <property type="term" value="P:cellular response to phosphate starvation"/>
    <property type="evidence" value="ECO:0007669"/>
    <property type="project" value="TreeGrafter"/>
</dbReference>
<dbReference type="GO" id="GO:0005886">
    <property type="term" value="C:plasma membrane"/>
    <property type="evidence" value="ECO:0007669"/>
    <property type="project" value="UniProtKB-SubCell"/>
</dbReference>
<dbReference type="PANTHER" id="PTHR45453">
    <property type="entry name" value="PHOSPHATE REGULON SENSOR PROTEIN PHOR"/>
    <property type="match status" value="1"/>
</dbReference>
<dbReference type="InterPro" id="IPR005467">
    <property type="entry name" value="His_kinase_dom"/>
</dbReference>
<dbReference type="Proteomes" id="UP000274920">
    <property type="component" value="Unassembled WGS sequence"/>
</dbReference>
<evidence type="ECO:0000256" key="5">
    <source>
        <dbReference type="ARBA" id="ARBA00022679"/>
    </source>
</evidence>
<dbReference type="SUPFAM" id="SSF55874">
    <property type="entry name" value="ATPase domain of HSP90 chaperone/DNA topoisomerase II/histidine kinase"/>
    <property type="match status" value="1"/>
</dbReference>
<evidence type="ECO:0000256" key="9">
    <source>
        <dbReference type="ARBA" id="ARBA00023012"/>
    </source>
</evidence>
<feature type="transmembrane region" description="Helical" evidence="11">
    <location>
        <begin position="52"/>
        <end position="73"/>
    </location>
</feature>
<dbReference type="PROSITE" id="PS50109">
    <property type="entry name" value="HIS_KIN"/>
    <property type="match status" value="1"/>
</dbReference>
<gene>
    <name evidence="13" type="ORF">EBB54_29875</name>
</gene>
<proteinExistence type="predicted"/>
<feature type="domain" description="Histidine kinase" evidence="12">
    <location>
        <begin position="144"/>
        <end position="352"/>
    </location>
</feature>
<keyword evidence="14" id="KW-1185">Reference proteome</keyword>
<organism evidence="13 14">
    <name type="scientific">Schaedlerella arabinosiphila</name>
    <dbReference type="NCBI Taxonomy" id="2044587"/>
    <lineage>
        <taxon>Bacteria</taxon>
        <taxon>Bacillati</taxon>
        <taxon>Bacillota</taxon>
        <taxon>Clostridia</taxon>
        <taxon>Lachnospirales</taxon>
        <taxon>Lachnospiraceae</taxon>
        <taxon>Schaedlerella</taxon>
    </lineage>
</organism>
<name>A0A3R8R9N7_9FIRM</name>
<feature type="transmembrane region" description="Helical" evidence="11">
    <location>
        <begin position="29"/>
        <end position="46"/>
    </location>
</feature>
<dbReference type="Pfam" id="PF02518">
    <property type="entry name" value="HATPase_c"/>
    <property type="match status" value="1"/>
</dbReference>
<keyword evidence="5" id="KW-0808">Transferase</keyword>
<keyword evidence="9" id="KW-0902">Two-component regulatory system</keyword>
<evidence type="ECO:0000256" key="10">
    <source>
        <dbReference type="ARBA" id="ARBA00023136"/>
    </source>
</evidence>
<dbReference type="SMART" id="SM00387">
    <property type="entry name" value="HATPase_c"/>
    <property type="match status" value="1"/>
</dbReference>
<dbReference type="GO" id="GO:0000155">
    <property type="term" value="F:phosphorelay sensor kinase activity"/>
    <property type="evidence" value="ECO:0007669"/>
    <property type="project" value="TreeGrafter"/>
</dbReference>
<sequence>MKEGADAAKKLRCGGEGHLSFCTFLKDKILLFLLHISCMLVLAGFLLLTGYAWDYCALILICWFLVAAAWMLCEYHERRNYFFRIGEVLGKVDQRFLLGELMPESPRIEDRLYREMIRKSNKSVIERIRRVEDEQQEYREYIESWVHEIKAPITSISLMCENRRNAWNDSGQIALENQKVENYVDMALYYARSDEVYKDYVIQETDLQTTAEEAVLKNKHYLIQNQIQVEVECGEEKVYTDRKWILFILNQLILNCTKYKAEEGARIRITAEALRHGVRLLVEDNGAGIREEELPRIFEKGFTGTNGRKYDRATGMGLYLCRKLCRKLGIEIYAQSEYGTGTCIALEFPVSRYVING</sequence>
<dbReference type="InterPro" id="IPR050351">
    <property type="entry name" value="BphY/WalK/GraS-like"/>
</dbReference>
<comment type="caution">
    <text evidence="13">The sequence shown here is derived from an EMBL/GenBank/DDBJ whole genome shotgun (WGS) entry which is preliminary data.</text>
</comment>
<accession>A0A3R8R9N7</accession>
<evidence type="ECO:0000256" key="2">
    <source>
        <dbReference type="ARBA" id="ARBA00004651"/>
    </source>
</evidence>
<comment type="catalytic activity">
    <reaction evidence="1">
        <text>ATP + protein L-histidine = ADP + protein N-phospho-L-histidine.</text>
        <dbReference type="EC" id="2.7.13.3"/>
    </reaction>
</comment>
<dbReference type="PANTHER" id="PTHR45453:SF2">
    <property type="entry name" value="HISTIDINE KINASE"/>
    <property type="match status" value="1"/>
</dbReference>
<evidence type="ECO:0000313" key="14">
    <source>
        <dbReference type="Proteomes" id="UP000274920"/>
    </source>
</evidence>
<evidence type="ECO:0000256" key="7">
    <source>
        <dbReference type="ARBA" id="ARBA00022777"/>
    </source>
</evidence>
<dbReference type="PRINTS" id="PR00344">
    <property type="entry name" value="BCTRLSENSOR"/>
</dbReference>
<dbReference type="InterPro" id="IPR036890">
    <property type="entry name" value="HATPase_C_sf"/>
</dbReference>